<gene>
    <name evidence="2" type="primary">LOC104603189</name>
</gene>
<evidence type="ECO:0000313" key="1">
    <source>
        <dbReference type="Proteomes" id="UP000189703"/>
    </source>
</evidence>
<sequence>MRDVVLSAVTIIVPVTGGQVKKIVSHVRRRDVKISGLYFVLKWVEAGDECADFIGPCFVDGRISCDEVSFGFVPACVAISPIIKRLTIELSALCLEAMEGKVSDGDGSVAPAPVGASGPR</sequence>
<dbReference type="KEGG" id="nnu:104603189"/>
<dbReference type="AlphaFoldDB" id="A0A1U8AI07"/>
<dbReference type="Proteomes" id="UP000189703">
    <property type="component" value="Unplaced"/>
</dbReference>
<name>A0A1U8AI07_NELNU</name>
<keyword evidence="1" id="KW-1185">Reference proteome</keyword>
<dbReference type="RefSeq" id="XP_010265466.1">
    <property type="nucleotide sequence ID" value="XM_010267164.2"/>
</dbReference>
<protein>
    <submittedName>
        <fullName evidence="2">Uncharacterized protein LOC104603189</fullName>
    </submittedName>
</protein>
<dbReference type="GeneID" id="104603189"/>
<dbReference type="InParanoid" id="A0A1U8AI07"/>
<proteinExistence type="predicted"/>
<reference evidence="2" key="1">
    <citation type="submission" date="2025-08" db="UniProtKB">
        <authorList>
            <consortium name="RefSeq"/>
        </authorList>
    </citation>
    <scope>IDENTIFICATION</scope>
</reference>
<evidence type="ECO:0000313" key="2">
    <source>
        <dbReference type="RefSeq" id="XP_010265466.1"/>
    </source>
</evidence>
<organism evidence="1 2">
    <name type="scientific">Nelumbo nucifera</name>
    <name type="common">Sacred lotus</name>
    <dbReference type="NCBI Taxonomy" id="4432"/>
    <lineage>
        <taxon>Eukaryota</taxon>
        <taxon>Viridiplantae</taxon>
        <taxon>Streptophyta</taxon>
        <taxon>Embryophyta</taxon>
        <taxon>Tracheophyta</taxon>
        <taxon>Spermatophyta</taxon>
        <taxon>Magnoliopsida</taxon>
        <taxon>Proteales</taxon>
        <taxon>Nelumbonaceae</taxon>
        <taxon>Nelumbo</taxon>
    </lineage>
</organism>
<accession>A0A1U8AI07</accession>